<dbReference type="EMBL" id="MNCJ02000329">
    <property type="protein sequence ID" value="KAF5767532.1"/>
    <property type="molecule type" value="Genomic_DNA"/>
</dbReference>
<keyword evidence="2" id="KW-1185">Reference proteome</keyword>
<reference evidence="1" key="2">
    <citation type="submission" date="2020-06" db="EMBL/GenBank/DDBJ databases">
        <title>Helianthus annuus Genome sequencing and assembly Release 2.</title>
        <authorList>
            <person name="Gouzy J."/>
            <person name="Langlade N."/>
            <person name="Munos S."/>
        </authorList>
    </citation>
    <scope>NUCLEOTIDE SEQUENCE</scope>
    <source>
        <tissue evidence="1">Leaves</tissue>
    </source>
</reference>
<sequence length="49" mass="5658">MRIPMMVRDPDPGTLLRITICQRNKDHWLGSHVRIICHKNPALTIAPKI</sequence>
<evidence type="ECO:0000313" key="1">
    <source>
        <dbReference type="EMBL" id="KAF5767532.1"/>
    </source>
</evidence>
<dbReference type="Proteomes" id="UP000215914">
    <property type="component" value="Unassembled WGS sequence"/>
</dbReference>
<evidence type="ECO:0000313" key="2">
    <source>
        <dbReference type="Proteomes" id="UP000215914"/>
    </source>
</evidence>
<dbReference type="AlphaFoldDB" id="A0A9K3H4U6"/>
<accession>A0A9K3H4U6</accession>
<comment type="caution">
    <text evidence="1">The sequence shown here is derived from an EMBL/GenBank/DDBJ whole genome shotgun (WGS) entry which is preliminary data.</text>
</comment>
<proteinExistence type="predicted"/>
<reference evidence="1" key="1">
    <citation type="journal article" date="2017" name="Nature">
        <title>The sunflower genome provides insights into oil metabolism, flowering and Asterid evolution.</title>
        <authorList>
            <person name="Badouin H."/>
            <person name="Gouzy J."/>
            <person name="Grassa C.J."/>
            <person name="Murat F."/>
            <person name="Staton S.E."/>
            <person name="Cottret L."/>
            <person name="Lelandais-Briere C."/>
            <person name="Owens G.L."/>
            <person name="Carrere S."/>
            <person name="Mayjonade B."/>
            <person name="Legrand L."/>
            <person name="Gill N."/>
            <person name="Kane N.C."/>
            <person name="Bowers J.E."/>
            <person name="Hubner S."/>
            <person name="Bellec A."/>
            <person name="Berard A."/>
            <person name="Berges H."/>
            <person name="Blanchet N."/>
            <person name="Boniface M.C."/>
            <person name="Brunel D."/>
            <person name="Catrice O."/>
            <person name="Chaidir N."/>
            <person name="Claudel C."/>
            <person name="Donnadieu C."/>
            <person name="Faraut T."/>
            <person name="Fievet G."/>
            <person name="Helmstetter N."/>
            <person name="King M."/>
            <person name="Knapp S.J."/>
            <person name="Lai Z."/>
            <person name="Le Paslier M.C."/>
            <person name="Lippi Y."/>
            <person name="Lorenzon L."/>
            <person name="Mandel J.R."/>
            <person name="Marage G."/>
            <person name="Marchand G."/>
            <person name="Marquand E."/>
            <person name="Bret-Mestries E."/>
            <person name="Morien E."/>
            <person name="Nambeesan S."/>
            <person name="Nguyen T."/>
            <person name="Pegot-Espagnet P."/>
            <person name="Pouilly N."/>
            <person name="Raftis F."/>
            <person name="Sallet E."/>
            <person name="Schiex T."/>
            <person name="Thomas J."/>
            <person name="Vandecasteele C."/>
            <person name="Vares D."/>
            <person name="Vear F."/>
            <person name="Vautrin S."/>
            <person name="Crespi M."/>
            <person name="Mangin B."/>
            <person name="Burke J.M."/>
            <person name="Salse J."/>
            <person name="Munos S."/>
            <person name="Vincourt P."/>
            <person name="Rieseberg L.H."/>
            <person name="Langlade N.B."/>
        </authorList>
    </citation>
    <scope>NUCLEOTIDE SEQUENCE</scope>
    <source>
        <tissue evidence="1">Leaves</tissue>
    </source>
</reference>
<name>A0A9K3H4U6_HELAN</name>
<organism evidence="1 2">
    <name type="scientific">Helianthus annuus</name>
    <name type="common">Common sunflower</name>
    <dbReference type="NCBI Taxonomy" id="4232"/>
    <lineage>
        <taxon>Eukaryota</taxon>
        <taxon>Viridiplantae</taxon>
        <taxon>Streptophyta</taxon>
        <taxon>Embryophyta</taxon>
        <taxon>Tracheophyta</taxon>
        <taxon>Spermatophyta</taxon>
        <taxon>Magnoliopsida</taxon>
        <taxon>eudicotyledons</taxon>
        <taxon>Gunneridae</taxon>
        <taxon>Pentapetalae</taxon>
        <taxon>asterids</taxon>
        <taxon>campanulids</taxon>
        <taxon>Asterales</taxon>
        <taxon>Asteraceae</taxon>
        <taxon>Asteroideae</taxon>
        <taxon>Heliantheae alliance</taxon>
        <taxon>Heliantheae</taxon>
        <taxon>Helianthus</taxon>
    </lineage>
</organism>
<dbReference type="Gramene" id="mRNA:HanXRQr2_Chr14g0625411">
    <property type="protein sequence ID" value="CDS:HanXRQr2_Chr14g0625411.1"/>
    <property type="gene ID" value="HanXRQr2_Chr14g0625411"/>
</dbReference>
<gene>
    <name evidence="1" type="ORF">HanXRQr2_Chr14g0625411</name>
</gene>
<protein>
    <submittedName>
        <fullName evidence="1">Uncharacterized protein</fullName>
    </submittedName>
</protein>